<dbReference type="AlphaFoldDB" id="A0A7X4GVQ5"/>
<evidence type="ECO:0000256" key="3">
    <source>
        <dbReference type="ARBA" id="ARBA00022801"/>
    </source>
</evidence>
<dbReference type="InterPro" id="IPR036995">
    <property type="entry name" value="MPG_sf"/>
</dbReference>
<keyword evidence="6" id="KW-0326">Glycosidase</keyword>
<keyword evidence="2 5" id="KW-0227">DNA damage</keyword>
<protein>
    <recommendedName>
        <fullName evidence="5">Putative 3-methyladenine DNA glycosylase</fullName>
        <ecNumber evidence="5">3.2.2.-</ecNumber>
    </recommendedName>
</protein>
<dbReference type="Gene3D" id="3.10.300.10">
    <property type="entry name" value="Methylpurine-DNA glycosylase (MPG)"/>
    <property type="match status" value="1"/>
</dbReference>
<dbReference type="HAMAP" id="MF_00527">
    <property type="entry name" value="3MGH"/>
    <property type="match status" value="1"/>
</dbReference>
<dbReference type="EC" id="3.2.2.-" evidence="5"/>
<dbReference type="GO" id="GO:0003905">
    <property type="term" value="F:alkylbase DNA N-glycosylase activity"/>
    <property type="evidence" value="ECO:0007669"/>
    <property type="project" value="InterPro"/>
</dbReference>
<dbReference type="PANTHER" id="PTHR10429">
    <property type="entry name" value="DNA-3-METHYLADENINE GLYCOSYLASE"/>
    <property type="match status" value="1"/>
</dbReference>
<gene>
    <name evidence="6" type="ORF">GTP45_24680</name>
</gene>
<dbReference type="Pfam" id="PF02245">
    <property type="entry name" value="Pur_DNA_glyco"/>
    <property type="match status" value="1"/>
</dbReference>
<dbReference type="EMBL" id="WWCK01000007">
    <property type="protein sequence ID" value="MYM70021.1"/>
    <property type="molecule type" value="Genomic_DNA"/>
</dbReference>
<comment type="similarity">
    <text evidence="1 5">Belongs to the DNA glycosylase MPG family.</text>
</comment>
<dbReference type="NCBIfam" id="TIGR00567">
    <property type="entry name" value="3mg"/>
    <property type="match status" value="1"/>
</dbReference>
<dbReference type="SUPFAM" id="SSF50486">
    <property type="entry name" value="FMT C-terminal domain-like"/>
    <property type="match status" value="1"/>
</dbReference>
<evidence type="ECO:0000256" key="5">
    <source>
        <dbReference type="HAMAP-Rule" id="MF_00527"/>
    </source>
</evidence>
<name>A0A7X4GVQ5_9BURK</name>
<keyword evidence="4 5" id="KW-0234">DNA repair</keyword>
<keyword evidence="3 5" id="KW-0378">Hydrolase</keyword>
<accession>A0A7X4GVQ5</accession>
<dbReference type="GO" id="GO:0003677">
    <property type="term" value="F:DNA binding"/>
    <property type="evidence" value="ECO:0007669"/>
    <property type="project" value="InterPro"/>
</dbReference>
<evidence type="ECO:0000256" key="4">
    <source>
        <dbReference type="ARBA" id="ARBA00023204"/>
    </source>
</evidence>
<evidence type="ECO:0000256" key="2">
    <source>
        <dbReference type="ARBA" id="ARBA00022763"/>
    </source>
</evidence>
<organism evidence="6 7">
    <name type="scientific">Duganella rivi</name>
    <dbReference type="NCBI Taxonomy" id="2666083"/>
    <lineage>
        <taxon>Bacteria</taxon>
        <taxon>Pseudomonadati</taxon>
        <taxon>Pseudomonadota</taxon>
        <taxon>Betaproteobacteria</taxon>
        <taxon>Burkholderiales</taxon>
        <taxon>Oxalobacteraceae</taxon>
        <taxon>Telluria group</taxon>
        <taxon>Duganella</taxon>
    </lineage>
</organism>
<keyword evidence="7" id="KW-1185">Reference proteome</keyword>
<reference evidence="6 7" key="1">
    <citation type="submission" date="2019-12" db="EMBL/GenBank/DDBJ databases">
        <title>Novel species isolated from a subtropical stream in China.</title>
        <authorList>
            <person name="Lu H."/>
        </authorList>
    </citation>
    <scope>NUCLEOTIDE SEQUENCE [LARGE SCALE GENOMIC DNA]</scope>
    <source>
        <strain evidence="6 7">FT55W</strain>
    </source>
</reference>
<sequence length="192" mass="20977">MVMDLAGIDFSAPSPEVARRLIGVTLLVDGVGGRIVETEAYDASEPASHCYAGLTERNFSMFGQPGRSYVYRSHGLHWCLNFVCREPDHGAGVLIRALEPLDDAAGLALMRERRGLDDVRLLCSGPGRLAQALGVTRAHNNLPLDAPPLVLLPRRREVEVLAGMRIGISKAVELPWRFVEAGSRFLSKPHRG</sequence>
<dbReference type="Proteomes" id="UP000450012">
    <property type="component" value="Unassembled WGS sequence"/>
</dbReference>
<dbReference type="CDD" id="cd00540">
    <property type="entry name" value="AAG"/>
    <property type="match status" value="1"/>
</dbReference>
<dbReference type="PANTHER" id="PTHR10429:SF0">
    <property type="entry name" value="DNA-3-METHYLADENINE GLYCOSYLASE"/>
    <property type="match status" value="1"/>
</dbReference>
<evidence type="ECO:0000313" key="7">
    <source>
        <dbReference type="Proteomes" id="UP000450012"/>
    </source>
</evidence>
<dbReference type="InterPro" id="IPR003180">
    <property type="entry name" value="MPG"/>
</dbReference>
<dbReference type="InterPro" id="IPR011034">
    <property type="entry name" value="Formyl_transferase-like_C_sf"/>
</dbReference>
<dbReference type="GO" id="GO:0006284">
    <property type="term" value="P:base-excision repair"/>
    <property type="evidence" value="ECO:0007669"/>
    <property type="project" value="InterPro"/>
</dbReference>
<dbReference type="NCBIfam" id="NF002003">
    <property type="entry name" value="PRK00802.1-3"/>
    <property type="match status" value="1"/>
</dbReference>
<evidence type="ECO:0000313" key="6">
    <source>
        <dbReference type="EMBL" id="MYM70021.1"/>
    </source>
</evidence>
<proteinExistence type="inferred from homology"/>
<evidence type="ECO:0000256" key="1">
    <source>
        <dbReference type="ARBA" id="ARBA00009232"/>
    </source>
</evidence>
<comment type="caution">
    <text evidence="6">The sequence shown here is derived from an EMBL/GenBank/DDBJ whole genome shotgun (WGS) entry which is preliminary data.</text>
</comment>